<dbReference type="GO" id="GO:0003723">
    <property type="term" value="F:RNA binding"/>
    <property type="evidence" value="ECO:0007669"/>
    <property type="project" value="InterPro"/>
</dbReference>
<accession>A0A9P0E978</accession>
<feature type="compositionally biased region" description="Acidic residues" evidence="3">
    <location>
        <begin position="320"/>
        <end position="332"/>
    </location>
</feature>
<protein>
    <recommendedName>
        <fullName evidence="4">Hyaluronan/mRNA-binding protein domain-containing protein</fullName>
    </recommendedName>
</protein>
<dbReference type="PANTHER" id="PTHR12299:SF17">
    <property type="entry name" value="AT19571P-RELATED"/>
    <property type="match status" value="1"/>
</dbReference>
<dbReference type="SMART" id="SM01233">
    <property type="entry name" value="HABP4_PAI-RBP1"/>
    <property type="match status" value="1"/>
</dbReference>
<feature type="compositionally biased region" description="Basic and acidic residues" evidence="3">
    <location>
        <begin position="77"/>
        <end position="143"/>
    </location>
</feature>
<feature type="compositionally biased region" description="Basic and acidic residues" evidence="3">
    <location>
        <begin position="400"/>
        <end position="412"/>
    </location>
</feature>
<feature type="compositionally biased region" description="Gly residues" evidence="3">
    <location>
        <begin position="161"/>
        <end position="178"/>
    </location>
</feature>
<dbReference type="AlphaFoldDB" id="A0A9P0E978"/>
<evidence type="ECO:0000256" key="2">
    <source>
        <dbReference type="ARBA" id="ARBA00035118"/>
    </source>
</evidence>
<keyword evidence="1" id="KW-0810">Translation regulation</keyword>
<dbReference type="GO" id="GO:0006417">
    <property type="term" value="P:regulation of translation"/>
    <property type="evidence" value="ECO:0007669"/>
    <property type="project" value="UniProtKB-KW"/>
</dbReference>
<dbReference type="GO" id="GO:0005634">
    <property type="term" value="C:nucleus"/>
    <property type="evidence" value="ECO:0007669"/>
    <property type="project" value="TreeGrafter"/>
</dbReference>
<feature type="compositionally biased region" description="Gly residues" evidence="3">
    <location>
        <begin position="358"/>
        <end position="373"/>
    </location>
</feature>
<dbReference type="Pfam" id="PF16174">
    <property type="entry name" value="IHABP4_N"/>
    <property type="match status" value="1"/>
</dbReference>
<dbReference type="GO" id="GO:0005737">
    <property type="term" value="C:cytoplasm"/>
    <property type="evidence" value="ECO:0007669"/>
    <property type="project" value="TreeGrafter"/>
</dbReference>
<dbReference type="OrthoDB" id="6022699at2759"/>
<dbReference type="EMBL" id="OV725078">
    <property type="protein sequence ID" value="CAH1393125.1"/>
    <property type="molecule type" value="Genomic_DNA"/>
</dbReference>
<gene>
    <name evidence="5" type="ORF">NEZAVI_LOCUS3838</name>
</gene>
<organism evidence="5 6">
    <name type="scientific">Nezara viridula</name>
    <name type="common">Southern green stink bug</name>
    <name type="synonym">Cimex viridulus</name>
    <dbReference type="NCBI Taxonomy" id="85310"/>
    <lineage>
        <taxon>Eukaryota</taxon>
        <taxon>Metazoa</taxon>
        <taxon>Ecdysozoa</taxon>
        <taxon>Arthropoda</taxon>
        <taxon>Hexapoda</taxon>
        <taxon>Insecta</taxon>
        <taxon>Pterygota</taxon>
        <taxon>Neoptera</taxon>
        <taxon>Paraneoptera</taxon>
        <taxon>Hemiptera</taxon>
        <taxon>Heteroptera</taxon>
        <taxon>Panheteroptera</taxon>
        <taxon>Pentatomomorpha</taxon>
        <taxon>Pentatomoidea</taxon>
        <taxon>Pentatomidae</taxon>
        <taxon>Pentatominae</taxon>
        <taxon>Nezara</taxon>
    </lineage>
</organism>
<dbReference type="InterPro" id="IPR006861">
    <property type="entry name" value="HABP4_PAIRBP1-bd"/>
</dbReference>
<evidence type="ECO:0000256" key="3">
    <source>
        <dbReference type="SAM" id="MobiDB-lite"/>
    </source>
</evidence>
<sequence>MSTTQYGIGVTKNRFELFDIDDEDPLEVLKLRELEREARKKTKLSEKENKGKELAPKPKVSIQRKGIKETQNLKPLEGQKPKEEVKGRPARIERPERKFTGTDPREVQNNRRNRVEDRASTDFQPREERGGERFERREYRSDKTTPSGFYGEGGDGRGRGRGGPQRGNFIRGGRGGRGSQRPTFDVRGKREYDRQSGSDKTSTYSGVKHVDKREGAGAHNWGNLRDDIVDIQNTPVSDEATWTVEKTEEPVVETNGTVVETEEVVQNIAEEELKELTLDEWKALKAPRQKPTYNIRKAGEGEDPTQWKKMYALQKKKDGEEDEEDDEFEYESFDYPQRVGRQKHVLDIDIHFKDTRGGGRGRGGRGMGRGGPRMGLRGTNGPPAEKVHIARDPVIPKIAPKVDDEHDFPSLG</sequence>
<evidence type="ECO:0000256" key="1">
    <source>
        <dbReference type="ARBA" id="ARBA00022845"/>
    </source>
</evidence>
<proteinExistence type="inferred from homology"/>
<feature type="region of interest" description="Disordered" evidence="3">
    <location>
        <begin position="37"/>
        <end position="221"/>
    </location>
</feature>
<comment type="similarity">
    <text evidence="2">Belongs to the SERBP1-HABP4 family.</text>
</comment>
<evidence type="ECO:0000313" key="5">
    <source>
        <dbReference type="EMBL" id="CAH1393125.1"/>
    </source>
</evidence>
<dbReference type="InterPro" id="IPR039764">
    <property type="entry name" value="HABP4/SERBP1-like"/>
</dbReference>
<dbReference type="InterPro" id="IPR032381">
    <property type="entry name" value="IHABP4_N"/>
</dbReference>
<feature type="domain" description="Hyaluronan/mRNA-binding protein" evidence="4">
    <location>
        <begin position="188"/>
        <end position="301"/>
    </location>
</feature>
<feature type="compositionally biased region" description="Basic and acidic residues" evidence="3">
    <location>
        <begin position="37"/>
        <end position="56"/>
    </location>
</feature>
<dbReference type="Proteomes" id="UP001152798">
    <property type="component" value="Chromosome 2"/>
</dbReference>
<keyword evidence="6" id="KW-1185">Reference proteome</keyword>
<dbReference type="PANTHER" id="PTHR12299">
    <property type="entry name" value="HYALURONIC ACID-BINDING PROTEIN 4"/>
    <property type="match status" value="1"/>
</dbReference>
<reference evidence="5" key="1">
    <citation type="submission" date="2022-01" db="EMBL/GenBank/DDBJ databases">
        <authorList>
            <person name="King R."/>
        </authorList>
    </citation>
    <scope>NUCLEOTIDE SEQUENCE</scope>
</reference>
<feature type="compositionally biased region" description="Basic and acidic residues" evidence="3">
    <location>
        <begin position="184"/>
        <end position="197"/>
    </location>
</feature>
<dbReference type="Pfam" id="PF04774">
    <property type="entry name" value="HABP4_PAI-RBP1"/>
    <property type="match status" value="1"/>
</dbReference>
<feature type="region of interest" description="Disordered" evidence="3">
    <location>
        <begin position="350"/>
        <end position="412"/>
    </location>
</feature>
<feature type="region of interest" description="Disordered" evidence="3">
    <location>
        <begin position="315"/>
        <end position="335"/>
    </location>
</feature>
<evidence type="ECO:0000313" key="6">
    <source>
        <dbReference type="Proteomes" id="UP001152798"/>
    </source>
</evidence>
<evidence type="ECO:0000259" key="4">
    <source>
        <dbReference type="SMART" id="SM01233"/>
    </source>
</evidence>
<name>A0A9P0E978_NEZVI</name>